<dbReference type="AlphaFoldDB" id="A0A7S2U7U6"/>
<evidence type="ECO:0000256" key="1">
    <source>
        <dbReference type="SAM" id="Coils"/>
    </source>
</evidence>
<proteinExistence type="predicted"/>
<dbReference type="EMBL" id="HBHQ01004695">
    <property type="protein sequence ID" value="CAD9811300.1"/>
    <property type="molecule type" value="Transcribed_RNA"/>
</dbReference>
<keyword evidence="1" id="KW-0175">Coiled coil</keyword>
<protein>
    <submittedName>
        <fullName evidence="2">Uncharacterized protein</fullName>
    </submittedName>
</protein>
<feature type="coiled-coil region" evidence="1">
    <location>
        <begin position="8"/>
        <end position="91"/>
    </location>
</feature>
<accession>A0A7S2U7U6</accession>
<organism evidence="2">
    <name type="scientific">Attheya septentrionalis</name>
    <dbReference type="NCBI Taxonomy" id="420275"/>
    <lineage>
        <taxon>Eukaryota</taxon>
        <taxon>Sar</taxon>
        <taxon>Stramenopiles</taxon>
        <taxon>Ochrophyta</taxon>
        <taxon>Bacillariophyta</taxon>
        <taxon>Coscinodiscophyceae</taxon>
        <taxon>Chaetocerotophycidae</taxon>
        <taxon>Chaetocerotales</taxon>
        <taxon>Attheyaceae</taxon>
        <taxon>Attheya</taxon>
    </lineage>
</organism>
<evidence type="ECO:0000313" key="2">
    <source>
        <dbReference type="EMBL" id="CAD9811300.1"/>
    </source>
</evidence>
<sequence>MNDMEGKYENKQKDLELTIESKEQVSEELEQTKTTIDELSKRFEEEKEQLKEGKREIQKCQMASQTFKAERNSAKQKAESLSKEMARVHKTSTEQQQKWLEHEIALNEEISSFRKQKRDALEELEESRSHHILAMQAHHNAGIDGEAVRAVGQRAELEHVVAELTEYVNAQEMQLETMRAVNRALTEELAATSFAPFCQQCMSKREE</sequence>
<name>A0A7S2U7U6_9STRA</name>
<gene>
    <name evidence="2" type="ORF">ASEP1449_LOCUS3125</name>
</gene>
<reference evidence="2" key="1">
    <citation type="submission" date="2021-01" db="EMBL/GenBank/DDBJ databases">
        <authorList>
            <person name="Corre E."/>
            <person name="Pelletier E."/>
            <person name="Niang G."/>
            <person name="Scheremetjew M."/>
            <person name="Finn R."/>
            <person name="Kale V."/>
            <person name="Holt S."/>
            <person name="Cochrane G."/>
            <person name="Meng A."/>
            <person name="Brown T."/>
            <person name="Cohen L."/>
        </authorList>
    </citation>
    <scope>NUCLEOTIDE SEQUENCE</scope>
    <source>
        <strain evidence="2">CCMP2084</strain>
    </source>
</reference>